<dbReference type="InterPro" id="IPR006311">
    <property type="entry name" value="TAT_signal"/>
</dbReference>
<protein>
    <submittedName>
        <fullName evidence="1">ABC transporter substrate-binding protein</fullName>
    </submittedName>
</protein>
<dbReference type="PANTHER" id="PTHR36573">
    <property type="entry name" value="INTERMEMBRANE PHOSPHOLIPID TRANSPORT SYSTEM BINDING PROTEIN MLAC"/>
    <property type="match status" value="1"/>
</dbReference>
<reference evidence="1 2" key="1">
    <citation type="submission" date="2019-06" db="EMBL/GenBank/DDBJ databases">
        <title>A novel bacterium of genus Amaricoccus, isolated from marine sediment.</title>
        <authorList>
            <person name="Huang H."/>
            <person name="Mo K."/>
            <person name="Hu Y."/>
        </authorList>
    </citation>
    <scope>NUCLEOTIDE SEQUENCE [LARGE SCALE GENOMIC DNA]</scope>
    <source>
        <strain evidence="1 2">HB172011</strain>
    </source>
</reference>
<dbReference type="InterPro" id="IPR042245">
    <property type="entry name" value="Tgt2/MlaC_sf"/>
</dbReference>
<dbReference type="Pfam" id="PF05494">
    <property type="entry name" value="MlaC"/>
    <property type="match status" value="1"/>
</dbReference>
<organism evidence="1 2">
    <name type="scientific">Amaricoccus solimangrovi</name>
    <dbReference type="NCBI Taxonomy" id="2589815"/>
    <lineage>
        <taxon>Bacteria</taxon>
        <taxon>Pseudomonadati</taxon>
        <taxon>Pseudomonadota</taxon>
        <taxon>Alphaproteobacteria</taxon>
        <taxon>Rhodobacterales</taxon>
        <taxon>Paracoccaceae</taxon>
        <taxon>Amaricoccus</taxon>
    </lineage>
</organism>
<dbReference type="InterPro" id="IPR008869">
    <property type="entry name" value="MlaC/ttg2D"/>
</dbReference>
<dbReference type="Proteomes" id="UP000319255">
    <property type="component" value="Unassembled WGS sequence"/>
</dbReference>
<dbReference type="PROSITE" id="PS51318">
    <property type="entry name" value="TAT"/>
    <property type="match status" value="1"/>
</dbReference>
<comment type="caution">
    <text evidence="1">The sequence shown here is derived from an EMBL/GenBank/DDBJ whole genome shotgun (WGS) entry which is preliminary data.</text>
</comment>
<gene>
    <name evidence="1" type="ORF">FJM51_17940</name>
</gene>
<dbReference type="Gene3D" id="3.10.450.710">
    <property type="entry name" value="Tgt2/MlaC"/>
    <property type="match status" value="1"/>
</dbReference>
<evidence type="ECO:0000313" key="1">
    <source>
        <dbReference type="EMBL" id="TPE48271.1"/>
    </source>
</evidence>
<evidence type="ECO:0000313" key="2">
    <source>
        <dbReference type="Proteomes" id="UP000319255"/>
    </source>
</evidence>
<dbReference type="PANTHER" id="PTHR36573:SF1">
    <property type="entry name" value="INTERMEMBRANE PHOSPHOLIPID TRANSPORT SYSTEM BINDING PROTEIN MLAC"/>
    <property type="match status" value="1"/>
</dbReference>
<dbReference type="EMBL" id="VFRP01000023">
    <property type="protein sequence ID" value="TPE48271.1"/>
    <property type="molecule type" value="Genomic_DNA"/>
</dbReference>
<sequence length="252" mass="26725">MNSIPSWTSCFTIRPTATRRRGSATCRTSVRGCRRARAIRTSTCWRMSMRINEAGLSRRAIMRGAAGLGLALALVGPARADAAASAQQLVVSLSGELTKLVNSGQSTNQVISSFQTIIMRYADMSAVSASVLGPTWRSASSAQKQAFVPAFTGYFARRYGKTFSDYKNATIQVQGAQDAGRAGVLVSSVVKRPGQEDIRVGWQIASGSGSPKVVNLIIEGVSALASERAEVAAMLDAQGGDLDRLIAQMKSS</sequence>
<dbReference type="OrthoDB" id="7839352at2"/>
<dbReference type="AlphaFoldDB" id="A0A501WMR5"/>
<name>A0A501WMR5_9RHOB</name>
<keyword evidence="2" id="KW-1185">Reference proteome</keyword>
<accession>A0A501WMR5</accession>
<proteinExistence type="predicted"/>